<dbReference type="STRING" id="436010.A0A166KVY5"/>
<name>A0A166KVY5_9AGAM</name>
<gene>
    <name evidence="1" type="ORF">FIBSPDRAFT_952924</name>
</gene>
<dbReference type="PANTHER" id="PTHR31757:SF0">
    <property type="entry name" value="SLL0781 PROTEIN"/>
    <property type="match status" value="1"/>
</dbReference>
<proteinExistence type="predicted"/>
<sequence>MADIAPPFTPETALKKVKFAQDSWNSKDPQRISKGYTKDCIWRNRDLFFRGTDEIVAFLTKKYSVENGYRLKKELFAFTDNKIAVQFFYEYHDENGQWYRAYGLEDWTFQEDGEEKGKMRKRMSSINDVKIADTERWFTDGVDVEDVKIGERHL</sequence>
<keyword evidence="2" id="KW-1185">Reference proteome</keyword>
<organism evidence="1 2">
    <name type="scientific">Athelia psychrophila</name>
    <dbReference type="NCBI Taxonomy" id="1759441"/>
    <lineage>
        <taxon>Eukaryota</taxon>
        <taxon>Fungi</taxon>
        <taxon>Dikarya</taxon>
        <taxon>Basidiomycota</taxon>
        <taxon>Agaricomycotina</taxon>
        <taxon>Agaricomycetes</taxon>
        <taxon>Agaricomycetidae</taxon>
        <taxon>Atheliales</taxon>
        <taxon>Atheliaceae</taxon>
        <taxon>Athelia</taxon>
    </lineage>
</organism>
<dbReference type="Pfam" id="PF07080">
    <property type="entry name" value="DUF1348"/>
    <property type="match status" value="1"/>
</dbReference>
<dbReference type="PANTHER" id="PTHR31757">
    <property type="entry name" value="SLL0781 PROTEIN"/>
    <property type="match status" value="1"/>
</dbReference>
<dbReference type="EMBL" id="KV417540">
    <property type="protein sequence ID" value="KZP22309.1"/>
    <property type="molecule type" value="Genomic_DNA"/>
</dbReference>
<dbReference type="InterPro" id="IPR009783">
    <property type="entry name" value="DUF1348"/>
</dbReference>
<dbReference type="Proteomes" id="UP000076532">
    <property type="component" value="Unassembled WGS sequence"/>
</dbReference>
<accession>A0A166KVY5</accession>
<protein>
    <submittedName>
        <fullName evidence="1">DUF1348-domain-containing protein</fullName>
    </submittedName>
</protein>
<dbReference type="Gene3D" id="3.10.450.50">
    <property type="match status" value="1"/>
</dbReference>
<reference evidence="1 2" key="1">
    <citation type="journal article" date="2016" name="Mol. Biol. Evol.">
        <title>Comparative Genomics of Early-Diverging Mushroom-Forming Fungi Provides Insights into the Origins of Lignocellulose Decay Capabilities.</title>
        <authorList>
            <person name="Nagy L.G."/>
            <person name="Riley R."/>
            <person name="Tritt A."/>
            <person name="Adam C."/>
            <person name="Daum C."/>
            <person name="Floudas D."/>
            <person name="Sun H."/>
            <person name="Yadav J.S."/>
            <person name="Pangilinan J."/>
            <person name="Larsson K.H."/>
            <person name="Matsuura K."/>
            <person name="Barry K."/>
            <person name="Labutti K."/>
            <person name="Kuo R."/>
            <person name="Ohm R.A."/>
            <person name="Bhattacharya S.S."/>
            <person name="Shirouzu T."/>
            <person name="Yoshinaga Y."/>
            <person name="Martin F.M."/>
            <person name="Grigoriev I.V."/>
            <person name="Hibbett D.S."/>
        </authorList>
    </citation>
    <scope>NUCLEOTIDE SEQUENCE [LARGE SCALE GENOMIC DNA]</scope>
    <source>
        <strain evidence="1 2">CBS 109695</strain>
    </source>
</reference>
<dbReference type="SUPFAM" id="SSF54427">
    <property type="entry name" value="NTF2-like"/>
    <property type="match status" value="1"/>
</dbReference>
<evidence type="ECO:0000313" key="1">
    <source>
        <dbReference type="EMBL" id="KZP22309.1"/>
    </source>
</evidence>
<dbReference type="OrthoDB" id="14527at2759"/>
<dbReference type="AlphaFoldDB" id="A0A166KVY5"/>
<evidence type="ECO:0000313" key="2">
    <source>
        <dbReference type="Proteomes" id="UP000076532"/>
    </source>
</evidence>
<dbReference type="InterPro" id="IPR032710">
    <property type="entry name" value="NTF2-like_dom_sf"/>
</dbReference>